<dbReference type="InterPro" id="IPR035906">
    <property type="entry name" value="MetI-like_sf"/>
</dbReference>
<evidence type="ECO:0000256" key="7">
    <source>
        <dbReference type="RuleBase" id="RU363032"/>
    </source>
</evidence>
<dbReference type="AlphaFoldDB" id="A0A2I9D5Y9"/>
<dbReference type="InterPro" id="IPR000515">
    <property type="entry name" value="MetI-like"/>
</dbReference>
<comment type="subcellular location">
    <subcellularLocation>
        <location evidence="1 7">Cell membrane</location>
        <topology evidence="1 7">Multi-pass membrane protein</topology>
    </subcellularLocation>
</comment>
<dbReference type="GO" id="GO:0055085">
    <property type="term" value="P:transmembrane transport"/>
    <property type="evidence" value="ECO:0007669"/>
    <property type="project" value="InterPro"/>
</dbReference>
<keyword evidence="6 7" id="KW-0472">Membrane</keyword>
<feature type="transmembrane region" description="Helical" evidence="7">
    <location>
        <begin position="179"/>
        <end position="201"/>
    </location>
</feature>
<feature type="transmembrane region" description="Helical" evidence="7">
    <location>
        <begin position="125"/>
        <end position="146"/>
    </location>
</feature>
<dbReference type="PROSITE" id="PS50928">
    <property type="entry name" value="ABC_TM1"/>
    <property type="match status" value="1"/>
</dbReference>
<evidence type="ECO:0000256" key="4">
    <source>
        <dbReference type="ARBA" id="ARBA00022692"/>
    </source>
</evidence>
<accession>A0A2I9D5Y9</accession>
<comment type="similarity">
    <text evidence="7">Belongs to the binding-protein-dependent transport system permease family.</text>
</comment>
<dbReference type="Gene3D" id="1.10.3720.10">
    <property type="entry name" value="MetI-like"/>
    <property type="match status" value="1"/>
</dbReference>
<feature type="transmembrane region" description="Helical" evidence="7">
    <location>
        <begin position="93"/>
        <end position="113"/>
    </location>
</feature>
<dbReference type="PANTHER" id="PTHR43227">
    <property type="entry name" value="BLL4140 PROTEIN"/>
    <property type="match status" value="1"/>
</dbReference>
<name>A0A2I9D5Y9_9DEIO</name>
<evidence type="ECO:0000256" key="6">
    <source>
        <dbReference type="ARBA" id="ARBA00023136"/>
    </source>
</evidence>
<dbReference type="OrthoDB" id="9785836at2"/>
<dbReference type="Pfam" id="PF00528">
    <property type="entry name" value="BPD_transp_1"/>
    <property type="match status" value="1"/>
</dbReference>
<dbReference type="RefSeq" id="WP_103129489.1">
    <property type="nucleotide sequence ID" value="NZ_BFAG01000007.1"/>
</dbReference>
<proteinExistence type="inferred from homology"/>
<evidence type="ECO:0000256" key="5">
    <source>
        <dbReference type="ARBA" id="ARBA00022989"/>
    </source>
</evidence>
<feature type="transmembrane region" description="Helical" evidence="7">
    <location>
        <begin position="222"/>
        <end position="242"/>
    </location>
</feature>
<dbReference type="InterPro" id="IPR050809">
    <property type="entry name" value="UgpAE/MalFG_permease"/>
</dbReference>
<gene>
    <name evidence="9" type="ORF">DAERI_070084</name>
</gene>
<keyword evidence="10" id="KW-1185">Reference proteome</keyword>
<dbReference type="CDD" id="cd06261">
    <property type="entry name" value="TM_PBP2"/>
    <property type="match status" value="1"/>
</dbReference>
<protein>
    <submittedName>
        <fullName evidence="9">Protein LplB</fullName>
    </submittedName>
</protein>
<reference evidence="10" key="1">
    <citation type="submission" date="2018-01" db="EMBL/GenBank/DDBJ databases">
        <title>Draft Genome Sequence of the Radioresistant Bacterium Deinococcus aerius TR0125, Isolated from the Higher Atmosphere above Japan.</title>
        <authorList>
            <person name="Satoh K."/>
            <person name="Arai H."/>
            <person name="Sanzen T."/>
            <person name="Kawaguchi Y."/>
            <person name="Hayashi H."/>
            <person name="Yokobori S."/>
            <person name="Yamagishi A."/>
            <person name="Oono Y."/>
            <person name="Narumi I."/>
        </authorList>
    </citation>
    <scope>NUCLEOTIDE SEQUENCE [LARGE SCALE GENOMIC DNA]</scope>
    <source>
        <strain evidence="10">TR0125</strain>
    </source>
</reference>
<evidence type="ECO:0000256" key="2">
    <source>
        <dbReference type="ARBA" id="ARBA00022448"/>
    </source>
</evidence>
<organism evidence="9 10">
    <name type="scientific">Deinococcus aerius</name>
    <dbReference type="NCBI Taxonomy" id="200253"/>
    <lineage>
        <taxon>Bacteria</taxon>
        <taxon>Thermotogati</taxon>
        <taxon>Deinococcota</taxon>
        <taxon>Deinococci</taxon>
        <taxon>Deinococcales</taxon>
        <taxon>Deinococcaceae</taxon>
        <taxon>Deinococcus</taxon>
    </lineage>
</organism>
<dbReference type="GO" id="GO:0005886">
    <property type="term" value="C:plasma membrane"/>
    <property type="evidence" value="ECO:0007669"/>
    <property type="project" value="UniProtKB-SubCell"/>
</dbReference>
<evidence type="ECO:0000256" key="1">
    <source>
        <dbReference type="ARBA" id="ARBA00004651"/>
    </source>
</evidence>
<feature type="transmembrane region" description="Helical" evidence="7">
    <location>
        <begin position="29"/>
        <end position="49"/>
    </location>
</feature>
<sequence length="316" mass="35647">MAASKLPLRTGARPPLLTRLRRDFARHKWVYLMLLPVVAYFAVFEYGPLYGLQIAFKDYAPLRGIWDSPWVGFQWFQDFFHSFYFQRVVVNTLMINVWDLVFGFPAPIILALLLNEVTSERFKRFVQTITYLPHFISVVVVAGLTLDVFARSGVVNDIIAAFGGERIGFFGDPAYFRSLYVGSGIWQSVGWGSIIYLAALLSINPTLYEAAKVDGANRWQQMLHVTLPGLVPIVMTLLILRLGQMTTVGFEKIILLYNPSVYETADVISTTVYRRGLLEANYSYGAAVGLVNAVVSLVLLLLANRLSRRFTGRGLW</sequence>
<dbReference type="EMBL" id="BFAG01000007">
    <property type="protein sequence ID" value="GBF06086.1"/>
    <property type="molecule type" value="Genomic_DNA"/>
</dbReference>
<evidence type="ECO:0000256" key="3">
    <source>
        <dbReference type="ARBA" id="ARBA00022475"/>
    </source>
</evidence>
<dbReference type="Proteomes" id="UP000236569">
    <property type="component" value="Unassembled WGS sequence"/>
</dbReference>
<comment type="caution">
    <text evidence="9">The sequence shown here is derived from an EMBL/GenBank/DDBJ whole genome shotgun (WGS) entry which is preliminary data.</text>
</comment>
<evidence type="ECO:0000313" key="9">
    <source>
        <dbReference type="EMBL" id="GBF06086.1"/>
    </source>
</evidence>
<dbReference type="SUPFAM" id="SSF161098">
    <property type="entry name" value="MetI-like"/>
    <property type="match status" value="1"/>
</dbReference>
<keyword evidence="4 7" id="KW-0812">Transmembrane</keyword>
<keyword evidence="2 7" id="KW-0813">Transport</keyword>
<evidence type="ECO:0000313" key="10">
    <source>
        <dbReference type="Proteomes" id="UP000236569"/>
    </source>
</evidence>
<keyword evidence="3" id="KW-1003">Cell membrane</keyword>
<keyword evidence="5 7" id="KW-1133">Transmembrane helix</keyword>
<evidence type="ECO:0000259" key="8">
    <source>
        <dbReference type="PROSITE" id="PS50928"/>
    </source>
</evidence>
<feature type="domain" description="ABC transmembrane type-1" evidence="8">
    <location>
        <begin position="89"/>
        <end position="303"/>
    </location>
</feature>
<feature type="transmembrane region" description="Helical" evidence="7">
    <location>
        <begin position="282"/>
        <end position="303"/>
    </location>
</feature>
<dbReference type="PANTHER" id="PTHR43227:SF11">
    <property type="entry name" value="BLL4140 PROTEIN"/>
    <property type="match status" value="1"/>
</dbReference>